<dbReference type="RefSeq" id="WP_007115679.1">
    <property type="nucleotide sequence ID" value="NZ_CBCRZU010000012.1"/>
</dbReference>
<reference evidence="2 3" key="1">
    <citation type="submission" date="2018-06" db="EMBL/GenBank/DDBJ databases">
        <authorList>
            <consortium name="Pathogen Informatics"/>
            <person name="Doyle S."/>
        </authorList>
    </citation>
    <scope>NUCLEOTIDE SEQUENCE [LARGE SCALE GENOMIC DNA]</scope>
    <source>
        <strain evidence="2 3">NCTC10465</strain>
    </source>
</reference>
<dbReference type="GO" id="GO:0018812">
    <property type="term" value="F:3-hydroxyacyl-CoA dehydratase activity"/>
    <property type="evidence" value="ECO:0007669"/>
    <property type="project" value="UniProtKB-EC"/>
</dbReference>
<dbReference type="GO" id="GO:0004312">
    <property type="term" value="F:fatty acid synthase activity"/>
    <property type="evidence" value="ECO:0007669"/>
    <property type="project" value="InterPro"/>
</dbReference>
<dbReference type="EC" id="4.2.1.119" evidence="2"/>
<keyword evidence="3" id="KW-1185">Reference proteome</keyword>
<dbReference type="Pfam" id="PF01575">
    <property type="entry name" value="MaoC_dehydratas"/>
    <property type="match status" value="1"/>
</dbReference>
<evidence type="ECO:0000313" key="2">
    <source>
        <dbReference type="EMBL" id="STY97173.1"/>
    </source>
</evidence>
<dbReference type="EMBL" id="UGPY01000001">
    <property type="protein sequence ID" value="STY97173.1"/>
    <property type="molecule type" value="Genomic_DNA"/>
</dbReference>
<dbReference type="GO" id="GO:0019171">
    <property type="term" value="F:(3R)-hydroxyacyl-[acyl-carrier-protein] dehydratase activity"/>
    <property type="evidence" value="ECO:0007669"/>
    <property type="project" value="TreeGrafter"/>
</dbReference>
<dbReference type="GO" id="GO:0006633">
    <property type="term" value="P:fatty acid biosynthetic process"/>
    <property type="evidence" value="ECO:0007669"/>
    <property type="project" value="InterPro"/>
</dbReference>
<dbReference type="FunFam" id="3.10.129.10:FF:000042">
    <property type="entry name" value="MaoC domain protein dehydratase"/>
    <property type="match status" value="1"/>
</dbReference>
<name>A0A0X8K598_FAUOS</name>
<keyword evidence="1 2" id="KW-0456">Lyase</keyword>
<sequence>MTIFSNFTYEELTIGQTASMTRQVTADDVKAFALVTHDYNPAHLDNEYAEQSQFKGVIAHGMWTAGLLSALIGTKFPGLGTIYLNQSLSFRRPVHIDDTLTATLTVKSKDDSKKWVVLDCQVTNQEGKAVVTGEAQVIPPTEKTSREAVKLDDFTLRQTFTE</sequence>
<dbReference type="InterPro" id="IPR029069">
    <property type="entry name" value="HotDog_dom_sf"/>
</dbReference>
<dbReference type="InterPro" id="IPR050965">
    <property type="entry name" value="UPF0336/Enoyl-CoA_hydratase"/>
</dbReference>
<proteinExistence type="predicted"/>
<dbReference type="PANTHER" id="PTHR43437">
    <property type="entry name" value="HYDROXYACYL-THIOESTER DEHYDRATASE TYPE 2, MITOCHONDRIAL-RELATED"/>
    <property type="match status" value="1"/>
</dbReference>
<accession>A0A0X8K598</accession>
<organism evidence="2 3">
    <name type="scientific">Faucicola osloensis</name>
    <name type="common">Moraxella osloensis</name>
    <dbReference type="NCBI Taxonomy" id="34062"/>
    <lineage>
        <taxon>Bacteria</taxon>
        <taxon>Pseudomonadati</taxon>
        <taxon>Pseudomonadota</taxon>
        <taxon>Gammaproteobacteria</taxon>
        <taxon>Moraxellales</taxon>
        <taxon>Moraxellaceae</taxon>
        <taxon>Faucicola</taxon>
    </lineage>
</organism>
<dbReference type="KEGG" id="mos:AXE82_02600"/>
<dbReference type="InterPro" id="IPR002539">
    <property type="entry name" value="MaoC-like_dom"/>
</dbReference>
<dbReference type="CDD" id="cd03449">
    <property type="entry name" value="R_hydratase"/>
    <property type="match status" value="1"/>
</dbReference>
<evidence type="ECO:0000313" key="3">
    <source>
        <dbReference type="Proteomes" id="UP000255230"/>
    </source>
</evidence>
<dbReference type="Proteomes" id="UP000255230">
    <property type="component" value="Unassembled WGS sequence"/>
</dbReference>
<dbReference type="AlphaFoldDB" id="A0A0X8K598"/>
<dbReference type="GO" id="GO:0005835">
    <property type="term" value="C:fatty acid synthase complex"/>
    <property type="evidence" value="ECO:0007669"/>
    <property type="project" value="InterPro"/>
</dbReference>
<dbReference type="SUPFAM" id="SSF54637">
    <property type="entry name" value="Thioesterase/thiol ester dehydrase-isomerase"/>
    <property type="match status" value="1"/>
</dbReference>
<protein>
    <submittedName>
        <fullName evidence="2">(R)-specific enoyl-CoA hydratase</fullName>
        <ecNumber evidence="2">4.2.1.119</ecNumber>
    </submittedName>
</protein>
<dbReference type="InterPro" id="IPR003965">
    <property type="entry name" value="Fatty_acid_synthase"/>
</dbReference>
<dbReference type="Gene3D" id="3.10.129.10">
    <property type="entry name" value="Hotdog Thioesterase"/>
    <property type="match status" value="1"/>
</dbReference>
<evidence type="ECO:0000256" key="1">
    <source>
        <dbReference type="ARBA" id="ARBA00023239"/>
    </source>
</evidence>
<dbReference type="PRINTS" id="PR01483">
    <property type="entry name" value="FASYNTHASE"/>
</dbReference>
<dbReference type="GeneID" id="35779120"/>
<gene>
    <name evidence="2" type="primary">phaJ</name>
    <name evidence="2" type="ORF">NCTC10465_00951</name>
</gene>
<dbReference type="PANTHER" id="PTHR43437:SF3">
    <property type="entry name" value="HYDROXYACYL-THIOESTER DEHYDRATASE TYPE 2, MITOCHONDRIAL"/>
    <property type="match status" value="1"/>
</dbReference>